<proteinExistence type="predicted"/>
<evidence type="ECO:0000313" key="2">
    <source>
        <dbReference type="EMBL" id="HCS93835.1"/>
    </source>
</evidence>
<dbReference type="AlphaFoldDB" id="A0A3D4S4R3"/>
<name>A0A3D4S4R3_9ENTE</name>
<dbReference type="InterPro" id="IPR013578">
    <property type="entry name" value="Peptidase_M16C_assoc"/>
</dbReference>
<dbReference type="PANTHER" id="PTHR43016:SF13">
    <property type="entry name" value="PRESEQUENCE PROTEASE, MITOCHONDRIAL"/>
    <property type="match status" value="1"/>
</dbReference>
<dbReference type="SUPFAM" id="SSF63411">
    <property type="entry name" value="LuxS/MPP-like metallohydrolase"/>
    <property type="match status" value="4"/>
</dbReference>
<gene>
    <name evidence="2" type="ORF">DIW15_03890</name>
</gene>
<reference evidence="2 3" key="1">
    <citation type="journal article" date="2018" name="Nat. Biotechnol.">
        <title>A standardized bacterial taxonomy based on genome phylogeny substantially revises the tree of life.</title>
        <authorList>
            <person name="Parks D.H."/>
            <person name="Chuvochina M."/>
            <person name="Waite D.W."/>
            <person name="Rinke C."/>
            <person name="Skarshewski A."/>
            <person name="Chaumeil P.A."/>
            <person name="Hugenholtz P."/>
        </authorList>
    </citation>
    <scope>NUCLEOTIDE SEQUENCE [LARGE SCALE GENOMIC DNA]</scope>
    <source>
        <strain evidence="2">UBA11306</strain>
    </source>
</reference>
<dbReference type="Pfam" id="PF22516">
    <property type="entry name" value="PreP_C"/>
    <property type="match status" value="1"/>
</dbReference>
<dbReference type="Proteomes" id="UP000262195">
    <property type="component" value="Unassembled WGS sequence"/>
</dbReference>
<dbReference type="GO" id="GO:0016485">
    <property type="term" value="P:protein processing"/>
    <property type="evidence" value="ECO:0007669"/>
    <property type="project" value="TreeGrafter"/>
</dbReference>
<sequence length="970" mass="108368">MATIPEGFKLVEEHFLDDINSEASLYRHELTGALVLYLKNDDPNKAFTIAFKTPPYDDNGVAHITEHSVLNGSEKYPSKEPFVELIKGSLNTFVNAMTFSDKTIYPVASTNQKDFSNLVSVYLDAVFKPKFYENTQILQQEGWHYHLPNESDDLIYKGVVYNEMKGALASAEAKLEQIKGKALYPETIYRHESGGTPASIPTLTQEKFVDFHSKYYHPSNSLTILYGDLDAENAFGQLSEYFDNFTQKDPITFEVKPEQKAHEPVLVDETYSITEGESVAKKAYLTKAWHVTTADHQKEVVALDILEEILLGSTSAPLKKALLNAGIGGDVYGGHDEVGYVHPFEVTLKYTDVDKVNQFEEIIHDVFSSLVTDGIPDDLVTAAINKLSFKLKETVISESFPRGVIYGITSLGSWLYGESPFEALSFTSVIDELKADAKDGYFETLIKDKLLDNTHTTTIKLAPEPGKSDRLEKELLEKLKDYKNKLSRDELEGLVKQTETLIKRQQTPDKPEDLAKIPTLEKSDLSASVADIPLEIDTIDDRQTYLVPLFTSGIDYTSLYFDISDLSNEDISTISLLSDVLGELPTAKHSVAQLHTAVDISTGGIRTAVKVVSQTDGTYKPYFVVKGKSLSEYATKLVDLIQEIILTTEFDHKSNILEVIHSNISGFEQKVNYRAHIVSAQRAVSHLLSGVKYQEAVSGIDYYYYLKKLLSDLEDDQAFSQSVKKFEDLAHTIFSRSKVFFTFTGSNEQYDAIKPKLNELLTSFATLPLKDSSEPIPVTAKKEAFKCSQDVNYVAKAGLFKAFTPYSGQLRVLSNVIDFDYLWNTIRVQGGAYGCFNQVTRNGVFTLASYRDPNIKETFEAYNKLPDYISKLTLKEPDVLKYIIGALSTLDRPLSAADQGELAINMALTNMTYNDRVELRQEVLSTTSDDLVQLADALGHTLDESSAVVVGNAAKIEDNKELFDDVLTLF</sequence>
<dbReference type="GO" id="GO:0004222">
    <property type="term" value="F:metalloendopeptidase activity"/>
    <property type="evidence" value="ECO:0007669"/>
    <property type="project" value="TreeGrafter"/>
</dbReference>
<dbReference type="InterPro" id="IPR011765">
    <property type="entry name" value="Pept_M16_N"/>
</dbReference>
<comment type="caution">
    <text evidence="2">The sequence shown here is derived from an EMBL/GenBank/DDBJ whole genome shotgun (WGS) entry which is preliminary data.</text>
</comment>
<feature type="domain" description="Peptidase M16C associated" evidence="1">
    <location>
        <begin position="461"/>
        <end position="709"/>
    </location>
</feature>
<dbReference type="GO" id="GO:0046872">
    <property type="term" value="F:metal ion binding"/>
    <property type="evidence" value="ECO:0007669"/>
    <property type="project" value="InterPro"/>
</dbReference>
<dbReference type="InterPro" id="IPR011249">
    <property type="entry name" value="Metalloenz_LuxS/M16"/>
</dbReference>
<accession>A0A3D4S4R3</accession>
<evidence type="ECO:0000259" key="1">
    <source>
        <dbReference type="SMART" id="SM01264"/>
    </source>
</evidence>
<organism evidence="2 3">
    <name type="scientific">Bavariicoccus seileri</name>
    <dbReference type="NCBI Taxonomy" id="549685"/>
    <lineage>
        <taxon>Bacteria</taxon>
        <taxon>Bacillati</taxon>
        <taxon>Bacillota</taxon>
        <taxon>Bacilli</taxon>
        <taxon>Lactobacillales</taxon>
        <taxon>Enterococcaceae</taxon>
        <taxon>Bavariicoccus</taxon>
    </lineage>
</organism>
<dbReference type="Pfam" id="PF08367">
    <property type="entry name" value="M16C_assoc"/>
    <property type="match status" value="1"/>
</dbReference>
<protein>
    <submittedName>
        <fullName evidence="2">Peptidase M16</fullName>
    </submittedName>
</protein>
<dbReference type="RefSeq" id="WP_022796967.1">
    <property type="nucleotide sequence ID" value="NZ_JBQEAI010000024.1"/>
</dbReference>
<dbReference type="SMART" id="SM01264">
    <property type="entry name" value="M16C_associated"/>
    <property type="match status" value="1"/>
</dbReference>
<dbReference type="EMBL" id="DQHO01000024">
    <property type="protein sequence ID" value="HCS93835.1"/>
    <property type="molecule type" value="Genomic_DNA"/>
</dbReference>
<dbReference type="InterPro" id="IPR055130">
    <property type="entry name" value="PreP_C"/>
</dbReference>
<dbReference type="InterPro" id="IPR007863">
    <property type="entry name" value="Peptidase_M16_C"/>
</dbReference>
<dbReference type="Pfam" id="PF05193">
    <property type="entry name" value="Peptidase_M16_C"/>
    <property type="match status" value="1"/>
</dbReference>
<dbReference type="Gene3D" id="3.30.830.10">
    <property type="entry name" value="Metalloenzyme, LuxS/M16 peptidase-like"/>
    <property type="match status" value="4"/>
</dbReference>
<dbReference type="PANTHER" id="PTHR43016">
    <property type="entry name" value="PRESEQUENCE PROTEASE"/>
    <property type="match status" value="1"/>
</dbReference>
<dbReference type="STRING" id="1121105.GCA_000421665_01707"/>
<dbReference type="Pfam" id="PF00675">
    <property type="entry name" value="Peptidase_M16"/>
    <property type="match status" value="1"/>
</dbReference>
<evidence type="ECO:0000313" key="3">
    <source>
        <dbReference type="Proteomes" id="UP000262195"/>
    </source>
</evidence>
<dbReference type="FunFam" id="3.30.830.10:FF:000034">
    <property type="entry name" value="presequence protease 1, chloroplastic/mitochondrial"/>
    <property type="match status" value="1"/>
</dbReference>